<feature type="region of interest" description="Disordered" evidence="2">
    <location>
        <begin position="335"/>
        <end position="399"/>
    </location>
</feature>
<dbReference type="PANTHER" id="PTHR17469">
    <property type="entry name" value="SPERM SPECIFIC ANTIGEN 2-RELATED"/>
    <property type="match status" value="1"/>
</dbReference>
<accession>A0AAV7BIX4</accession>
<feature type="compositionally biased region" description="Polar residues" evidence="2">
    <location>
        <begin position="881"/>
        <end position="898"/>
    </location>
</feature>
<name>A0AAV7BIX4_ENGPU</name>
<dbReference type="Proteomes" id="UP000824782">
    <property type="component" value="Unassembled WGS sequence"/>
</dbReference>
<dbReference type="AlphaFoldDB" id="A0AAV7BIX4"/>
<dbReference type="InterPro" id="IPR029326">
    <property type="entry name" value="SSFA2_C"/>
</dbReference>
<dbReference type="Pfam" id="PF14723">
    <property type="entry name" value="SSFA2_C"/>
    <property type="match status" value="1"/>
</dbReference>
<dbReference type="InterPro" id="IPR029325">
    <property type="entry name" value="ITPR-bd"/>
</dbReference>
<evidence type="ECO:0000313" key="4">
    <source>
        <dbReference type="EMBL" id="KAG8572433.1"/>
    </source>
</evidence>
<keyword evidence="1" id="KW-0175">Coiled coil</keyword>
<evidence type="ECO:0000256" key="1">
    <source>
        <dbReference type="ARBA" id="ARBA00023054"/>
    </source>
</evidence>
<dbReference type="Pfam" id="PF14722">
    <property type="entry name" value="KRAP_IP3R_bind"/>
    <property type="match status" value="1"/>
</dbReference>
<dbReference type="EMBL" id="WNYA01000005">
    <property type="protein sequence ID" value="KAG8572433.1"/>
    <property type="molecule type" value="Genomic_DNA"/>
</dbReference>
<feature type="compositionally biased region" description="Polar residues" evidence="2">
    <location>
        <begin position="356"/>
        <end position="369"/>
    </location>
</feature>
<gene>
    <name evidence="4" type="ORF">GDO81_012042</name>
</gene>
<feature type="compositionally biased region" description="Polar residues" evidence="2">
    <location>
        <begin position="905"/>
        <end position="922"/>
    </location>
</feature>
<dbReference type="GO" id="GO:0005102">
    <property type="term" value="F:signaling receptor binding"/>
    <property type="evidence" value="ECO:0007669"/>
    <property type="project" value="InterPro"/>
</dbReference>
<protein>
    <recommendedName>
        <fullName evidence="3">ITPR-interacting domain-containing protein</fullName>
    </recommendedName>
</protein>
<feature type="compositionally biased region" description="Basic and acidic residues" evidence="2">
    <location>
        <begin position="343"/>
        <end position="355"/>
    </location>
</feature>
<sequence>MENSELSTENGSQSPPGIESTKHAELKVLNNHQDNSSVSVEGSISRMGILTLSVKDYMSSLHNYIETFSTARSNGTIKPAPSVPTSISDMLKLCEADPVDLLIDLGFGIDEPDICTKIPSRFIMTPSEAKGINTRVFLEAQKMRMETEHPNLCGRFRQLEVLEQVTSAFSSLLNDIHTNQNNGTQYASSERKSTLTPEKRKRIRQLLWKVSKQLKIVDENSSPTINHLEADVVKEEQQHLGPLMDSSNLKDFRKQSGTGESSLVASSCEDINKNTVSDGKELEACSPSTPMKQRNHSDMAGRIQTAKGSKMLLKTFKKTAQQRLLSPDPESFEMEEVLSFEEDCPRTRNQDKGSEMTRTNSCQSDSSGFQEDPSEPLPLQKLHESSESNDSQTTLREKADFSVSYEETQEYANVTHVTESSEICANVTLRKKEKLKSLSINSEDVFQSFDINDKENIQKTESQEPAPRGISNEEDTVSNSCLLQRDLDGSVNEARAQSPEVPTEFDYPFYVTHFISDISGSIPESPNNIHPSPMPDFTEECVSDLQKNDSDRDSFADDECSVELYSLKWTPSPTSDLQSSGCHVHTLEESIDYSDGEQNSSDQDKKSTFQTELSTNIYKSVTIQMPSNWSQDPNDGPNRVNSVYSKNTNRSEVHALLQHNTERKEAFSQTDVGWWNECHTNNHNLHQRSCYLTESHSFDTVLWPPYHSPRSPLSTHCCHCCHCYHCCIQQSPTSYRHDASMRTSPHVNLERELTDTLKLLRESLITISLNKDEEVENMKRACQKYREKLIETEQRLTEQQAGCYNLFTREERENMRRLHLLRQNVLREAIELEFNLDARAHQVKETIAAQLEEVLEEQSRLYSELEFYNLEKDKNPGKSCESLQRTQSLPSTPCSSAQNEDHCSPITSTPITKGESRSQSQKIDLSTILEHIKKTFRSFNNS</sequence>
<evidence type="ECO:0000256" key="2">
    <source>
        <dbReference type="SAM" id="MobiDB-lite"/>
    </source>
</evidence>
<evidence type="ECO:0000259" key="3">
    <source>
        <dbReference type="SMART" id="SM01257"/>
    </source>
</evidence>
<feature type="region of interest" description="Disordered" evidence="2">
    <location>
        <begin position="874"/>
        <end position="922"/>
    </location>
</feature>
<feature type="domain" description="ITPR-interacting" evidence="3">
    <location>
        <begin position="66"/>
        <end position="214"/>
    </location>
</feature>
<reference evidence="4" key="1">
    <citation type="thesis" date="2020" institute="ProQuest LLC" country="789 East Eisenhower Parkway, Ann Arbor, MI, USA">
        <title>Comparative Genomics and Chromosome Evolution.</title>
        <authorList>
            <person name="Mudd A.B."/>
        </authorList>
    </citation>
    <scope>NUCLEOTIDE SEQUENCE</scope>
    <source>
        <strain evidence="4">237g6f4</strain>
        <tissue evidence="4">Blood</tissue>
    </source>
</reference>
<organism evidence="4 5">
    <name type="scientific">Engystomops pustulosus</name>
    <name type="common">Tungara frog</name>
    <name type="synonym">Physalaemus pustulosus</name>
    <dbReference type="NCBI Taxonomy" id="76066"/>
    <lineage>
        <taxon>Eukaryota</taxon>
        <taxon>Metazoa</taxon>
        <taxon>Chordata</taxon>
        <taxon>Craniata</taxon>
        <taxon>Vertebrata</taxon>
        <taxon>Euteleostomi</taxon>
        <taxon>Amphibia</taxon>
        <taxon>Batrachia</taxon>
        <taxon>Anura</taxon>
        <taxon>Neobatrachia</taxon>
        <taxon>Hyloidea</taxon>
        <taxon>Leptodactylidae</taxon>
        <taxon>Leiuperinae</taxon>
        <taxon>Engystomops</taxon>
    </lineage>
</organism>
<dbReference type="InterPro" id="IPR043444">
    <property type="entry name" value="TESPA1-like"/>
</dbReference>
<comment type="caution">
    <text evidence="4">The sequence shown here is derived from an EMBL/GenBank/DDBJ whole genome shotgun (WGS) entry which is preliminary data.</text>
</comment>
<proteinExistence type="predicted"/>
<dbReference type="PANTHER" id="PTHR17469:SF14">
    <property type="entry name" value="PROTEIN ITPRID1"/>
    <property type="match status" value="1"/>
</dbReference>
<dbReference type="SMART" id="SM01257">
    <property type="entry name" value="KRAP_IP3R_bind"/>
    <property type="match status" value="1"/>
</dbReference>
<evidence type="ECO:0000313" key="5">
    <source>
        <dbReference type="Proteomes" id="UP000824782"/>
    </source>
</evidence>
<feature type="region of interest" description="Disordered" evidence="2">
    <location>
        <begin position="454"/>
        <end position="476"/>
    </location>
</feature>
<keyword evidence="5" id="KW-1185">Reference proteome</keyword>